<keyword evidence="7 10" id="KW-0560">Oxidoreductase</keyword>
<evidence type="ECO:0000256" key="2">
    <source>
        <dbReference type="ARBA" id="ARBA00004885"/>
    </source>
</evidence>
<evidence type="ECO:0000259" key="13">
    <source>
        <dbReference type="PROSITE" id="PS51851"/>
    </source>
</evidence>
<dbReference type="Gene3D" id="1.10.1040.10">
    <property type="entry name" value="N-(1-d-carboxylethyl)-l-norvaline Dehydrogenase, domain 2"/>
    <property type="match status" value="1"/>
</dbReference>
<evidence type="ECO:0000256" key="3">
    <source>
        <dbReference type="ARBA" id="ARBA00010318"/>
    </source>
</evidence>
<dbReference type="EC" id="1.1.1.86" evidence="10"/>
<dbReference type="InterPro" id="IPR013116">
    <property type="entry name" value="KARI_N"/>
</dbReference>
<feature type="binding site" evidence="10 11">
    <location>
        <position position="389"/>
    </location>
    <ligand>
        <name>Mg(2+)</name>
        <dbReference type="ChEBI" id="CHEBI:18420"/>
        <label>2</label>
    </ligand>
</feature>
<evidence type="ECO:0000256" key="5">
    <source>
        <dbReference type="ARBA" id="ARBA00022723"/>
    </source>
</evidence>
<dbReference type="GO" id="GO:0004455">
    <property type="term" value="F:ketol-acid reductoisomerase activity"/>
    <property type="evidence" value="ECO:0007669"/>
    <property type="project" value="UniProtKB-UniRule"/>
</dbReference>
<dbReference type="GO" id="GO:0016853">
    <property type="term" value="F:isomerase activity"/>
    <property type="evidence" value="ECO:0007669"/>
    <property type="project" value="UniProtKB-KW"/>
</dbReference>
<feature type="binding site" evidence="11">
    <location>
        <position position="278"/>
    </location>
    <ligand>
        <name>substrate</name>
    </ligand>
</feature>
<dbReference type="GO" id="GO:0005829">
    <property type="term" value="C:cytosol"/>
    <property type="evidence" value="ECO:0007669"/>
    <property type="project" value="TreeGrafter"/>
</dbReference>
<feature type="binding site" evidence="10 11">
    <location>
        <position position="217"/>
    </location>
    <ligand>
        <name>Mg(2+)</name>
        <dbReference type="ChEBI" id="CHEBI:18420"/>
        <label>1</label>
    </ligand>
</feature>
<sequence>MDNYFNKLNLRNQLIQLSKCRFMSRNEFTDSINYLKRKKIVIVGCGSQGLNQGLNMRDSGLDISYVLRQESIEKKNKTWSNANLNGFKIGTYNTLIPDADLIINLTPDKQHSEIIQQIQPLMKTGAALGYSHGFNIVEVGQLIRKDITVVMVAPKCPGTEVREEYKRGFGVPTLIAVHCENDPKQEGLAIAKAWATSIGADRAGVLESSFIAEVKSDLMGEQTILCGLLQTGSLLCFNKLVSNGVDVVYATNLVQFGWEVITESLKFGGITLMMDRLSNPAKLRAYYLSEKLKTLLTPLFRKHMDDILSGKFSCDMMKDWTNGDKNLLFWREKTRQTNFENQPFYSNNIPESDYYEHGIIMVAMVKAGVELAFETMREAGILAESAYYESLHELPLIANTIARKRLYEMNIVISDTAEYGNYLFSFEAIPLLKQFMEKLLDEDLGKSISCKKVDNKELRDVNEAICNHPIEIIGRKLRSYMINMKPITISK</sequence>
<dbReference type="EMBL" id="AP010872">
    <property type="protein sequence ID" value="BAH82904.1"/>
    <property type="molecule type" value="Genomic_DNA"/>
</dbReference>
<evidence type="ECO:0000256" key="6">
    <source>
        <dbReference type="ARBA" id="ARBA00022842"/>
    </source>
</evidence>
<feature type="binding site" evidence="10">
    <location>
        <begin position="45"/>
        <end position="48"/>
    </location>
    <ligand>
        <name>NADP(+)</name>
        <dbReference type="ChEBI" id="CHEBI:58349"/>
    </ligand>
</feature>
<evidence type="ECO:0000256" key="4">
    <source>
        <dbReference type="ARBA" id="ARBA00022605"/>
    </source>
</evidence>
<feature type="binding site" evidence="10">
    <location>
        <begin position="108"/>
        <end position="110"/>
    </location>
    <ligand>
        <name>NADP(+)</name>
        <dbReference type="ChEBI" id="CHEBI:58349"/>
    </ligand>
</feature>
<dbReference type="UniPathway" id="UPA00047">
    <property type="reaction ID" value="UER00056"/>
</dbReference>
<evidence type="ECO:0000256" key="1">
    <source>
        <dbReference type="ARBA" id="ARBA00004864"/>
    </source>
</evidence>
<dbReference type="RefSeq" id="WP_041068608.1">
    <property type="nucleotide sequence ID" value="NZ_AP010872.1"/>
</dbReference>
<comment type="cofactor">
    <cofactor evidence="10">
        <name>Mg(2+)</name>
        <dbReference type="ChEBI" id="CHEBI:18420"/>
    </cofactor>
    <text evidence="10">Binds 2 magnesium ions per subunit.</text>
</comment>
<dbReference type="InterPro" id="IPR013328">
    <property type="entry name" value="6PGD_dom2"/>
</dbReference>
<dbReference type="OrthoDB" id="9804088at2"/>
<evidence type="ECO:0000256" key="9">
    <source>
        <dbReference type="ARBA" id="ARBA00049021"/>
    </source>
</evidence>
<feature type="binding site" evidence="10 11">
    <location>
        <position position="217"/>
    </location>
    <ligand>
        <name>Mg(2+)</name>
        <dbReference type="ChEBI" id="CHEBI:18420"/>
        <label>2</label>
    </ligand>
</feature>
<feature type="binding site" evidence="10 11">
    <location>
        <position position="414"/>
    </location>
    <ligand>
        <name>substrate</name>
    </ligand>
</feature>
<dbReference type="UniPathway" id="UPA00049">
    <property type="reaction ID" value="UER00060"/>
</dbReference>
<comment type="catalytic activity">
    <reaction evidence="10">
        <text>(2R,3R)-2,3-dihydroxy-3-methylpentanoate + NADP(+) = (S)-2-ethyl-2-hydroxy-3-oxobutanoate + NADPH + H(+)</text>
        <dbReference type="Rhea" id="RHEA:13493"/>
        <dbReference type="ChEBI" id="CHEBI:15378"/>
        <dbReference type="ChEBI" id="CHEBI:49256"/>
        <dbReference type="ChEBI" id="CHEBI:49258"/>
        <dbReference type="ChEBI" id="CHEBI:57783"/>
        <dbReference type="ChEBI" id="CHEBI:58349"/>
        <dbReference type="EC" id="1.1.1.86"/>
    </reaction>
</comment>
<comment type="caution">
    <text evidence="10 11">Lacks conserved residue(s) required for the propagation of feature annotation.</text>
</comment>
<gene>
    <name evidence="10 14" type="primary">ilvC</name>
    <name evidence="14" type="ORF">ICMP_038</name>
</gene>
<keyword evidence="5 10" id="KW-0479">Metal-binding</keyword>
<feature type="binding site" evidence="10 11">
    <location>
        <position position="393"/>
    </location>
    <ligand>
        <name>Mg(2+)</name>
        <dbReference type="ChEBI" id="CHEBI:18420"/>
        <label>2</label>
    </ligand>
</feature>
<evidence type="ECO:0000256" key="7">
    <source>
        <dbReference type="ARBA" id="ARBA00023002"/>
    </source>
</evidence>
<dbReference type="Pfam" id="PF07991">
    <property type="entry name" value="KARI_N"/>
    <property type="match status" value="1"/>
</dbReference>
<organism evidence="14 15">
    <name type="scientific">Candidatus Ishikawaella capsulata Mpkobe</name>
    <dbReference type="NCBI Taxonomy" id="476281"/>
    <lineage>
        <taxon>Bacteria</taxon>
        <taxon>Pseudomonadati</taxon>
        <taxon>Pseudomonadota</taxon>
        <taxon>Gammaproteobacteria</taxon>
        <taxon>Enterobacterales</taxon>
        <taxon>Enterobacteriaceae</taxon>
        <taxon>Candidatus Ishikawella</taxon>
    </lineage>
</organism>
<dbReference type="GO" id="GO:0009099">
    <property type="term" value="P:L-valine biosynthetic process"/>
    <property type="evidence" value="ECO:0007669"/>
    <property type="project" value="UniProtKB-UniRule"/>
</dbReference>
<feature type="binding site" evidence="10 11">
    <location>
        <position position="221"/>
    </location>
    <ligand>
        <name>Mg(2+)</name>
        <dbReference type="ChEBI" id="CHEBI:18420"/>
        <label>1</label>
    </ligand>
</feature>
<comment type="function">
    <text evidence="10">Involved in the biosynthesis of branched-chain amino acids (BCAA). Catalyzes an alkyl-migration followed by a ketol-acid reduction of (S)-2-acetolactate (S2AL) to yield (R)-2,3-dihydroxy-isovalerate. In the isomerase reaction, S2AL is rearranged via a Mg-dependent methyl migration to produce 3-hydroxy-3-methyl-2-ketobutyrate (HMKB). In the reductase reaction, this 2-ketoacid undergoes a metal-dependent reduction by NADPH to yield (R)-2,3-dihydroxy-isovalerate.</text>
</comment>
<keyword evidence="4 10" id="KW-0028">Amino-acid biosynthesis</keyword>
<dbReference type="GO" id="GO:0009097">
    <property type="term" value="P:isoleucine biosynthetic process"/>
    <property type="evidence" value="ECO:0007669"/>
    <property type="project" value="UniProtKB-UniRule"/>
</dbReference>
<dbReference type="Proteomes" id="UP000061704">
    <property type="component" value="Chromosome"/>
</dbReference>
<evidence type="ECO:0000256" key="11">
    <source>
        <dbReference type="PROSITE-ProRule" id="PRU01198"/>
    </source>
</evidence>
<dbReference type="Pfam" id="PF01450">
    <property type="entry name" value="KARI_C"/>
    <property type="match status" value="2"/>
</dbReference>
<dbReference type="HAMAP" id="MF_00435">
    <property type="entry name" value="IlvC"/>
    <property type="match status" value="1"/>
</dbReference>
<evidence type="ECO:0000313" key="14">
    <source>
        <dbReference type="EMBL" id="BAH82904.1"/>
    </source>
</evidence>
<accession>C5WC48</accession>
<proteinExistence type="inferred from homology"/>
<dbReference type="InterPro" id="IPR000506">
    <property type="entry name" value="KARI_C"/>
</dbReference>
<evidence type="ECO:0000256" key="10">
    <source>
        <dbReference type="HAMAP-Rule" id="MF_00435"/>
    </source>
</evidence>
<dbReference type="PANTHER" id="PTHR21371:SF1">
    <property type="entry name" value="KETOL-ACID REDUCTOISOMERASE, MITOCHONDRIAL"/>
    <property type="match status" value="1"/>
</dbReference>
<dbReference type="PROSITE" id="PS51850">
    <property type="entry name" value="KARI_N"/>
    <property type="match status" value="1"/>
</dbReference>
<comment type="pathway">
    <text evidence="1 10">Amino-acid biosynthesis; L-valine biosynthesis; L-valine from pyruvate: step 2/4.</text>
</comment>
<dbReference type="AlphaFoldDB" id="C5WC48"/>
<feature type="domain" description="KARI C-terminal knotted" evidence="13">
    <location>
        <begin position="209"/>
        <end position="340"/>
    </location>
</feature>
<comment type="catalytic activity">
    <reaction evidence="9 10">
        <text>(2R)-2,3-dihydroxy-3-methylbutanoate + NADP(+) = (2S)-2-acetolactate + NADPH + H(+)</text>
        <dbReference type="Rhea" id="RHEA:22068"/>
        <dbReference type="ChEBI" id="CHEBI:15378"/>
        <dbReference type="ChEBI" id="CHEBI:49072"/>
        <dbReference type="ChEBI" id="CHEBI:57783"/>
        <dbReference type="ChEBI" id="CHEBI:58349"/>
        <dbReference type="ChEBI" id="CHEBI:58476"/>
        <dbReference type="EC" id="1.1.1.86"/>
    </reaction>
</comment>
<keyword evidence="8 10" id="KW-0100">Branched-chain amino acid biosynthesis</keyword>
<dbReference type="STRING" id="476281.ICMP_038"/>
<dbReference type="HOGENOM" id="CLU_551905_0_0_6"/>
<dbReference type="Gene3D" id="3.40.50.720">
    <property type="entry name" value="NAD(P)-binding Rossmann-like Domain"/>
    <property type="match status" value="1"/>
</dbReference>
<dbReference type="InterPro" id="IPR008927">
    <property type="entry name" value="6-PGluconate_DH-like_C_sf"/>
</dbReference>
<evidence type="ECO:0000256" key="8">
    <source>
        <dbReference type="ARBA" id="ARBA00023304"/>
    </source>
</evidence>
<keyword evidence="10" id="KW-0521">NADP</keyword>
<feature type="domain" description="KARI N-terminal Rossmann" evidence="12">
    <location>
        <begin position="15"/>
        <end position="208"/>
    </location>
</feature>
<dbReference type="NCBIfam" id="NF003557">
    <property type="entry name" value="PRK05225.1"/>
    <property type="match status" value="1"/>
</dbReference>
<dbReference type="PANTHER" id="PTHR21371">
    <property type="entry name" value="KETOL-ACID REDUCTOISOMERASE, MITOCHONDRIAL"/>
    <property type="match status" value="1"/>
</dbReference>
<comment type="pathway">
    <text evidence="2 10">Amino-acid biosynthesis; L-isoleucine biosynthesis; L-isoleucine from 2-oxobutanoate: step 2/4.</text>
</comment>
<evidence type="ECO:0000313" key="15">
    <source>
        <dbReference type="Proteomes" id="UP000061704"/>
    </source>
</evidence>
<feature type="binding site" evidence="10">
    <location>
        <position position="68"/>
    </location>
    <ligand>
        <name>NADP(+)</name>
        <dbReference type="ChEBI" id="CHEBI:58349"/>
    </ligand>
</feature>
<dbReference type="KEGG" id="icp:ICMP_038"/>
<name>C5WC48_9ENTR</name>
<feature type="active site" evidence="10">
    <location>
        <position position="132"/>
    </location>
</feature>
<dbReference type="SUPFAM" id="SSF51735">
    <property type="entry name" value="NAD(P)-binding Rossmann-fold domains"/>
    <property type="match status" value="1"/>
</dbReference>
<dbReference type="InterPro" id="IPR013023">
    <property type="entry name" value="KARI"/>
</dbReference>
<protein>
    <recommendedName>
        <fullName evidence="10">Ketol-acid reductoisomerase (NADP(+))</fullName>
        <shortName evidence="10">KARI</shortName>
        <ecNumber evidence="10">1.1.1.86</ecNumber>
    </recommendedName>
    <alternativeName>
        <fullName evidence="10">Acetohydroxy-acid isomeroreductase</fullName>
        <shortName evidence="10">AHIR</shortName>
    </alternativeName>
    <alternativeName>
        <fullName evidence="10">Alpha-keto-beta-hydroxylacyl reductoisomerase</fullName>
    </alternativeName>
</protein>
<dbReference type="PROSITE" id="PS51851">
    <property type="entry name" value="KARI_C"/>
    <property type="match status" value="2"/>
</dbReference>
<feature type="domain" description="KARI C-terminal knotted" evidence="13">
    <location>
        <begin position="345"/>
        <end position="484"/>
    </location>
</feature>
<feature type="binding site" evidence="10">
    <location>
        <position position="158"/>
    </location>
    <ligand>
        <name>NADP(+)</name>
        <dbReference type="ChEBI" id="CHEBI:58349"/>
    </ligand>
</feature>
<reference evidence="14 15" key="1">
    <citation type="journal article" date="2011" name="Genome Biol. Evol.">
        <title>Reductive evolution of bacterial genome in insect gut environment.</title>
        <authorList>
            <person name="Nikoh N."/>
            <person name="Hosokawa T."/>
            <person name="Ohshima K."/>
            <person name="Hattori M."/>
            <person name="Fukatsu T."/>
        </authorList>
    </citation>
    <scope>NUCLEOTIDE SEQUENCE [LARGE SCALE GENOMIC DNA]</scope>
    <source>
        <strain evidence="14 15">Mpkobe</strain>
    </source>
</reference>
<feature type="binding site" evidence="10">
    <location>
        <position position="78"/>
    </location>
    <ligand>
        <name>NADP(+)</name>
        <dbReference type="ChEBI" id="CHEBI:58349"/>
    </ligand>
</feature>
<dbReference type="NCBIfam" id="TIGR00465">
    <property type="entry name" value="ilvC"/>
    <property type="match status" value="1"/>
</dbReference>
<comment type="similarity">
    <text evidence="3 10 11">Belongs to the ketol-acid reductoisomerase family.</text>
</comment>
<dbReference type="GO" id="GO:0000287">
    <property type="term" value="F:magnesium ion binding"/>
    <property type="evidence" value="ECO:0007669"/>
    <property type="project" value="UniProtKB-UniRule"/>
</dbReference>
<keyword evidence="14" id="KW-0413">Isomerase</keyword>
<evidence type="ECO:0000259" key="12">
    <source>
        <dbReference type="PROSITE" id="PS51850"/>
    </source>
</evidence>
<keyword evidence="15" id="KW-1185">Reference proteome</keyword>
<dbReference type="SUPFAM" id="SSF48179">
    <property type="entry name" value="6-phosphogluconate dehydrogenase C-terminal domain-like"/>
    <property type="match status" value="2"/>
</dbReference>
<dbReference type="InterPro" id="IPR036291">
    <property type="entry name" value="NAD(P)-bd_dom_sf"/>
</dbReference>
<keyword evidence="6 10" id="KW-0460">Magnesium</keyword>